<comment type="caution">
    <text evidence="10">The sequence shown here is derived from an EMBL/GenBank/DDBJ whole genome shotgun (WGS) entry which is preliminary data.</text>
</comment>
<keyword evidence="5" id="KW-0507">mRNA processing</keyword>
<evidence type="ECO:0000259" key="9">
    <source>
        <dbReference type="Pfam" id="PF08648"/>
    </source>
</evidence>
<feature type="compositionally biased region" description="Basic and acidic residues" evidence="8">
    <location>
        <begin position="33"/>
        <end position="54"/>
    </location>
</feature>
<comment type="subunit">
    <text evidence="4">Part of a tri-snRNP complex.</text>
</comment>
<gene>
    <name evidence="10" type="ORF">N7476_000603</name>
</gene>
<keyword evidence="7" id="KW-0539">Nucleus</keyword>
<organism evidence="10 11">
    <name type="scientific">Penicillium atrosanguineum</name>
    <dbReference type="NCBI Taxonomy" id="1132637"/>
    <lineage>
        <taxon>Eukaryota</taxon>
        <taxon>Fungi</taxon>
        <taxon>Dikarya</taxon>
        <taxon>Ascomycota</taxon>
        <taxon>Pezizomycotina</taxon>
        <taxon>Eurotiomycetes</taxon>
        <taxon>Eurotiomycetidae</taxon>
        <taxon>Eurotiales</taxon>
        <taxon>Aspergillaceae</taxon>
        <taxon>Penicillium</taxon>
    </lineage>
</organism>
<evidence type="ECO:0000256" key="6">
    <source>
        <dbReference type="ARBA" id="ARBA00023187"/>
    </source>
</evidence>
<feature type="compositionally biased region" description="Polar residues" evidence="8">
    <location>
        <begin position="161"/>
        <end position="172"/>
    </location>
</feature>
<dbReference type="AlphaFoldDB" id="A0A9W9QCF4"/>
<feature type="region of interest" description="Disordered" evidence="8">
    <location>
        <begin position="1"/>
        <end position="182"/>
    </location>
</feature>
<reference evidence="10" key="2">
    <citation type="journal article" date="2023" name="IMA Fungus">
        <title>Comparative genomic study of the Penicillium genus elucidates a diverse pangenome and 15 lateral gene transfer events.</title>
        <authorList>
            <person name="Petersen C."/>
            <person name="Sorensen T."/>
            <person name="Nielsen M.R."/>
            <person name="Sondergaard T.E."/>
            <person name="Sorensen J.L."/>
            <person name="Fitzpatrick D.A."/>
            <person name="Frisvad J.C."/>
            <person name="Nielsen K.L."/>
        </authorList>
    </citation>
    <scope>NUCLEOTIDE SEQUENCE</scope>
    <source>
        <strain evidence="10">IBT 21472</strain>
    </source>
</reference>
<reference evidence="10" key="1">
    <citation type="submission" date="2022-12" db="EMBL/GenBank/DDBJ databases">
        <authorList>
            <person name="Petersen C."/>
        </authorList>
    </citation>
    <scope>NUCLEOTIDE SEQUENCE</scope>
    <source>
        <strain evidence="10">IBT 21472</strain>
    </source>
</reference>
<evidence type="ECO:0000256" key="1">
    <source>
        <dbReference type="ARBA" id="ARBA00003632"/>
    </source>
</evidence>
<evidence type="ECO:0000256" key="8">
    <source>
        <dbReference type="SAM" id="MobiDB-lite"/>
    </source>
</evidence>
<dbReference type="GO" id="GO:0008380">
    <property type="term" value="P:RNA splicing"/>
    <property type="evidence" value="ECO:0007669"/>
    <property type="project" value="UniProtKB-KW"/>
</dbReference>
<keyword evidence="11" id="KW-1185">Reference proteome</keyword>
<evidence type="ECO:0000313" key="11">
    <source>
        <dbReference type="Proteomes" id="UP001147746"/>
    </source>
</evidence>
<protein>
    <recommendedName>
        <fullName evidence="9">U4/U6.U5 small nuclear ribonucleoprotein 27kDa protein domain-containing protein</fullName>
    </recommendedName>
</protein>
<accession>A0A9W9QCF4</accession>
<dbReference type="GO" id="GO:0006397">
    <property type="term" value="P:mRNA processing"/>
    <property type="evidence" value="ECO:0007669"/>
    <property type="project" value="UniProtKB-KW"/>
</dbReference>
<dbReference type="EMBL" id="JAPZBO010000001">
    <property type="protein sequence ID" value="KAJ5330820.1"/>
    <property type="molecule type" value="Genomic_DNA"/>
</dbReference>
<evidence type="ECO:0000256" key="2">
    <source>
        <dbReference type="ARBA" id="ARBA00004123"/>
    </source>
</evidence>
<evidence type="ECO:0000313" key="10">
    <source>
        <dbReference type="EMBL" id="KAJ5330820.1"/>
    </source>
</evidence>
<evidence type="ECO:0000256" key="4">
    <source>
        <dbReference type="ARBA" id="ARBA00011825"/>
    </source>
</evidence>
<dbReference type="InterPro" id="IPR013957">
    <property type="entry name" value="SNRNP27"/>
</dbReference>
<dbReference type="GO" id="GO:0071011">
    <property type="term" value="C:precatalytic spliceosome"/>
    <property type="evidence" value="ECO:0007669"/>
    <property type="project" value="TreeGrafter"/>
</dbReference>
<dbReference type="PANTHER" id="PTHR31077">
    <property type="entry name" value="U4/U6.U5 SMALL NUCLEAR RIBONUCLEOPROTEIN 27 KDA PROTEIN"/>
    <property type="match status" value="1"/>
</dbReference>
<feature type="compositionally biased region" description="Basic and acidic residues" evidence="8">
    <location>
        <begin position="140"/>
        <end position="159"/>
    </location>
</feature>
<proteinExistence type="inferred from homology"/>
<dbReference type="PANTHER" id="PTHR31077:SF1">
    <property type="entry name" value="U4_U6.U5 SMALL NUCLEAR RIBONUCLEOPROTEIN 27 KDA PROTEIN"/>
    <property type="match status" value="1"/>
</dbReference>
<dbReference type="Proteomes" id="UP001147746">
    <property type="component" value="Unassembled WGS sequence"/>
</dbReference>
<keyword evidence="6" id="KW-0508">mRNA splicing</keyword>
<name>A0A9W9QCF4_9EURO</name>
<evidence type="ECO:0000256" key="5">
    <source>
        <dbReference type="ARBA" id="ARBA00022664"/>
    </source>
</evidence>
<comment type="function">
    <text evidence="1">May play a role in mRNA splicing.</text>
</comment>
<comment type="subcellular location">
    <subcellularLocation>
        <location evidence="2">Nucleus</location>
    </subcellularLocation>
</comment>
<dbReference type="Pfam" id="PF08648">
    <property type="entry name" value="SNRNP27"/>
    <property type="match status" value="1"/>
</dbReference>
<evidence type="ECO:0000256" key="3">
    <source>
        <dbReference type="ARBA" id="ARBA00008218"/>
    </source>
</evidence>
<feature type="compositionally biased region" description="Polar residues" evidence="8">
    <location>
        <begin position="17"/>
        <end position="26"/>
    </location>
</feature>
<comment type="similarity">
    <text evidence="3">Belongs to the SNUT3 family.</text>
</comment>
<evidence type="ECO:0000256" key="7">
    <source>
        <dbReference type="ARBA" id="ARBA00023242"/>
    </source>
</evidence>
<feature type="domain" description="U4/U6.U5 small nuclear ribonucleoprotein 27kDa protein" evidence="9">
    <location>
        <begin position="186"/>
        <end position="239"/>
    </location>
</feature>
<feature type="compositionally biased region" description="Basic and acidic residues" evidence="8">
    <location>
        <begin position="61"/>
        <end position="117"/>
    </location>
</feature>
<sequence length="242" mass="28401">MAEPPAKRARRVDSSAMWDTNDSNPRSAEPESDLDRRRPTPRDDRRDTPRDDRRYRSRSRDRKDTKRERSWSRDRRDNGRARDGRGPRDRKRSTSRDRGNERRGYPAKGDKFRDRSRSRSPPRNGTKTARSRSPPPRGGYKGERRSERRDTRARDDGRDTNGSSGPGYSSQEMEVDFKEDADEDEMDAMMRRSMGFSRFRTTKNSKVPGNEIYGVRKEKKSEYRQYMNRTGGFNRPLSPSRA</sequence>
<feature type="compositionally biased region" description="Acidic residues" evidence="8">
    <location>
        <begin position="173"/>
        <end position="182"/>
    </location>
</feature>